<dbReference type="AlphaFoldDB" id="A0A8H3YFB1"/>
<dbReference type="Gene3D" id="3.90.180.10">
    <property type="entry name" value="Medium-chain alcohol dehydrogenases, catalytic domain"/>
    <property type="match status" value="1"/>
</dbReference>
<comment type="caution">
    <text evidence="2">The sequence shown here is derived from an EMBL/GenBank/DDBJ whole genome shotgun (WGS) entry which is preliminary data.</text>
</comment>
<dbReference type="EMBL" id="BLZA01000021">
    <property type="protein sequence ID" value="GHJ87429.1"/>
    <property type="molecule type" value="Genomic_DNA"/>
</dbReference>
<dbReference type="InterPro" id="IPR011032">
    <property type="entry name" value="GroES-like_sf"/>
</dbReference>
<protein>
    <recommendedName>
        <fullName evidence="1">Alcohol dehydrogenase-like C-terminal domain-containing protein</fullName>
    </recommendedName>
</protein>
<dbReference type="PANTHER" id="PTHR45348">
    <property type="entry name" value="HYPOTHETICAL OXIDOREDUCTASE (EUROFUNG)"/>
    <property type="match status" value="1"/>
</dbReference>
<dbReference type="CDD" id="cd08249">
    <property type="entry name" value="enoyl_reductase_like"/>
    <property type="match status" value="1"/>
</dbReference>
<evidence type="ECO:0000313" key="3">
    <source>
        <dbReference type="Proteomes" id="UP000620104"/>
    </source>
</evidence>
<reference evidence="2" key="1">
    <citation type="submission" date="2020-07" db="EMBL/GenBank/DDBJ databases">
        <title>Draft Genome Sequence of a Deep-Sea Yeast, Naganishia (Cryptococcus) liquefaciens strain N6.</title>
        <authorList>
            <person name="Han Y.W."/>
            <person name="Kajitani R."/>
            <person name="Morimoto H."/>
            <person name="Parhat M."/>
            <person name="Tsubouchi H."/>
            <person name="Bakenova O."/>
            <person name="Ogata M."/>
            <person name="Argunhan B."/>
            <person name="Aoki R."/>
            <person name="Kajiwara S."/>
            <person name="Itoh T."/>
            <person name="Iwasaki H."/>
        </authorList>
    </citation>
    <scope>NUCLEOTIDE SEQUENCE</scope>
    <source>
        <strain evidence="2">N6</strain>
    </source>
</reference>
<dbReference type="SUPFAM" id="SSF51735">
    <property type="entry name" value="NAD(P)-binding Rossmann-fold domains"/>
    <property type="match status" value="1"/>
</dbReference>
<evidence type="ECO:0000259" key="1">
    <source>
        <dbReference type="Pfam" id="PF00107"/>
    </source>
</evidence>
<dbReference type="Pfam" id="PF00107">
    <property type="entry name" value="ADH_zinc_N"/>
    <property type="match status" value="1"/>
</dbReference>
<gene>
    <name evidence="2" type="ORF">NliqN6_3831</name>
</gene>
<dbReference type="PANTHER" id="PTHR45348:SF2">
    <property type="entry name" value="ZINC-TYPE ALCOHOL DEHYDROGENASE-LIKE PROTEIN C2E1P3.01"/>
    <property type="match status" value="1"/>
</dbReference>
<dbReference type="OrthoDB" id="10257049at2759"/>
<dbReference type="SUPFAM" id="SSF50129">
    <property type="entry name" value="GroES-like"/>
    <property type="match status" value="1"/>
</dbReference>
<organism evidence="2 3">
    <name type="scientific">Naganishia liquefaciens</name>
    <dbReference type="NCBI Taxonomy" id="104408"/>
    <lineage>
        <taxon>Eukaryota</taxon>
        <taxon>Fungi</taxon>
        <taxon>Dikarya</taxon>
        <taxon>Basidiomycota</taxon>
        <taxon>Agaricomycotina</taxon>
        <taxon>Tremellomycetes</taxon>
        <taxon>Filobasidiales</taxon>
        <taxon>Filobasidiaceae</taxon>
        <taxon>Naganishia</taxon>
    </lineage>
</organism>
<sequence>MVHGGARADRGAFAEYARADSDLVWLVPDSVSLREAAGVTATLATAAQSLFHILDLPYPVQSSADLSDASAQSNWILIYGGSSSVGLFAIQLAKFAGLKVVTVCSPKNFELVKQHGADAVVDYRDSQVAIQAIRKATSSSLTVAFDCIGEGDSPIICIEAITGEGERRIVSVTPPSDTATQLAAKSRVKLNRVMAFTLFGLPVPLGLDITVPANPRDRAFFVKLNQHIPVLFRNFGLKVNPITDMEGGLDGIPAGFELMKDGKVSASKLVYKVADV</sequence>
<dbReference type="GO" id="GO:0016651">
    <property type="term" value="F:oxidoreductase activity, acting on NAD(P)H"/>
    <property type="evidence" value="ECO:0007669"/>
    <property type="project" value="InterPro"/>
</dbReference>
<proteinExistence type="predicted"/>
<feature type="domain" description="Alcohol dehydrogenase-like C-terminal" evidence="1">
    <location>
        <begin position="85"/>
        <end position="174"/>
    </location>
</feature>
<dbReference type="InterPro" id="IPR047122">
    <property type="entry name" value="Trans-enoyl_RdTase-like"/>
</dbReference>
<dbReference type="Gene3D" id="3.40.50.720">
    <property type="entry name" value="NAD(P)-binding Rossmann-like Domain"/>
    <property type="match status" value="1"/>
</dbReference>
<accession>A0A8H3YFB1</accession>
<dbReference type="InterPro" id="IPR036291">
    <property type="entry name" value="NAD(P)-bd_dom_sf"/>
</dbReference>
<dbReference type="Proteomes" id="UP000620104">
    <property type="component" value="Unassembled WGS sequence"/>
</dbReference>
<keyword evidence="3" id="KW-1185">Reference proteome</keyword>
<evidence type="ECO:0000313" key="2">
    <source>
        <dbReference type="EMBL" id="GHJ87429.1"/>
    </source>
</evidence>
<name>A0A8H3YFB1_9TREE</name>
<dbReference type="InterPro" id="IPR013149">
    <property type="entry name" value="ADH-like_C"/>
</dbReference>